<organism evidence="1 2">
    <name type="scientific">Candidatus Falkowbacteria bacterium RIFOXYA2_FULL_47_19</name>
    <dbReference type="NCBI Taxonomy" id="1797994"/>
    <lineage>
        <taxon>Bacteria</taxon>
        <taxon>Candidatus Falkowiibacteriota</taxon>
    </lineage>
</organism>
<protein>
    <submittedName>
        <fullName evidence="1">Uncharacterized protein</fullName>
    </submittedName>
</protein>
<reference evidence="1 2" key="1">
    <citation type="journal article" date="2016" name="Nat. Commun.">
        <title>Thousands of microbial genomes shed light on interconnected biogeochemical processes in an aquifer system.</title>
        <authorList>
            <person name="Anantharaman K."/>
            <person name="Brown C.T."/>
            <person name="Hug L.A."/>
            <person name="Sharon I."/>
            <person name="Castelle C.J."/>
            <person name="Probst A.J."/>
            <person name="Thomas B.C."/>
            <person name="Singh A."/>
            <person name="Wilkins M.J."/>
            <person name="Karaoz U."/>
            <person name="Brodie E.L."/>
            <person name="Williams K.H."/>
            <person name="Hubbard S.S."/>
            <person name="Banfield J.F."/>
        </authorList>
    </citation>
    <scope>NUCLEOTIDE SEQUENCE [LARGE SCALE GENOMIC DNA]</scope>
</reference>
<proteinExistence type="predicted"/>
<sequence length="84" mass="9787">MAEEQKQRPFHETVIEAFDWCSGPLDHTFLLLAHLIKNTEITANHDKIIARIDAFFDFPGGHEEWAPTIEELKKSILEQKQKRS</sequence>
<comment type="caution">
    <text evidence="1">The sequence shown here is derived from an EMBL/GenBank/DDBJ whole genome shotgun (WGS) entry which is preliminary data.</text>
</comment>
<accession>A0A1F5SMS3</accession>
<dbReference type="AlphaFoldDB" id="A0A1F5SMS3"/>
<gene>
    <name evidence="1" type="ORF">A2227_05300</name>
</gene>
<name>A0A1F5SMS3_9BACT</name>
<evidence type="ECO:0000313" key="1">
    <source>
        <dbReference type="EMBL" id="OGF27992.1"/>
    </source>
</evidence>
<dbReference type="EMBL" id="MFGB01000005">
    <property type="protein sequence ID" value="OGF27992.1"/>
    <property type="molecule type" value="Genomic_DNA"/>
</dbReference>
<dbReference type="Proteomes" id="UP000178367">
    <property type="component" value="Unassembled WGS sequence"/>
</dbReference>
<evidence type="ECO:0000313" key="2">
    <source>
        <dbReference type="Proteomes" id="UP000178367"/>
    </source>
</evidence>
<dbReference type="STRING" id="1797994.A2227_05300"/>